<sequence>MLPSVSGVFHLLSSSLLPLLRARRCLPLPPSLRSFPPEEEGTPSSSKGSSVSPESRWSRTQALSRATTIIRQLPLLHVVGRADPPSTNHNPPRKQLIIS</sequence>
<accession>A0A7R8ZSW4</accession>
<keyword evidence="2" id="KW-0732">Signal</keyword>
<dbReference type="EMBL" id="OB662731">
    <property type="protein sequence ID" value="CAD7230503.1"/>
    <property type="molecule type" value="Genomic_DNA"/>
</dbReference>
<feature type="chain" id="PRO_5043938510" evidence="2">
    <location>
        <begin position="23"/>
        <end position="99"/>
    </location>
</feature>
<feature type="region of interest" description="Disordered" evidence="1">
    <location>
        <begin position="29"/>
        <end position="60"/>
    </location>
</feature>
<proteinExistence type="predicted"/>
<dbReference type="AlphaFoldDB" id="A0A7R8ZSW4"/>
<gene>
    <name evidence="3" type="ORF">CTOB1V02_LOCUS8361</name>
</gene>
<evidence type="ECO:0000313" key="3">
    <source>
        <dbReference type="EMBL" id="CAD7230503.1"/>
    </source>
</evidence>
<reference evidence="3" key="1">
    <citation type="submission" date="2020-11" db="EMBL/GenBank/DDBJ databases">
        <authorList>
            <person name="Tran Van P."/>
        </authorList>
    </citation>
    <scope>NUCLEOTIDE SEQUENCE</scope>
</reference>
<feature type="region of interest" description="Disordered" evidence="1">
    <location>
        <begin position="80"/>
        <end position="99"/>
    </location>
</feature>
<feature type="signal peptide" evidence="2">
    <location>
        <begin position="1"/>
        <end position="22"/>
    </location>
</feature>
<evidence type="ECO:0000256" key="2">
    <source>
        <dbReference type="SAM" id="SignalP"/>
    </source>
</evidence>
<feature type="compositionally biased region" description="Low complexity" evidence="1">
    <location>
        <begin position="42"/>
        <end position="55"/>
    </location>
</feature>
<name>A0A7R8ZSW4_9CRUS</name>
<evidence type="ECO:0000256" key="1">
    <source>
        <dbReference type="SAM" id="MobiDB-lite"/>
    </source>
</evidence>
<protein>
    <submittedName>
        <fullName evidence="3">Uncharacterized protein</fullName>
    </submittedName>
</protein>
<organism evidence="3">
    <name type="scientific">Cyprideis torosa</name>
    <dbReference type="NCBI Taxonomy" id="163714"/>
    <lineage>
        <taxon>Eukaryota</taxon>
        <taxon>Metazoa</taxon>
        <taxon>Ecdysozoa</taxon>
        <taxon>Arthropoda</taxon>
        <taxon>Crustacea</taxon>
        <taxon>Oligostraca</taxon>
        <taxon>Ostracoda</taxon>
        <taxon>Podocopa</taxon>
        <taxon>Podocopida</taxon>
        <taxon>Cytherocopina</taxon>
        <taxon>Cytheroidea</taxon>
        <taxon>Cytherideidae</taxon>
        <taxon>Cyprideis</taxon>
    </lineage>
</organism>